<accession>A0ABR9VT40</accession>
<organism evidence="1 2">
    <name type="scientific">Synechocystis salina LEGE 00031</name>
    <dbReference type="NCBI Taxonomy" id="1828736"/>
    <lineage>
        <taxon>Bacteria</taxon>
        <taxon>Bacillati</taxon>
        <taxon>Cyanobacteriota</taxon>
        <taxon>Cyanophyceae</taxon>
        <taxon>Synechococcales</taxon>
        <taxon>Merismopediaceae</taxon>
        <taxon>Synechocystis</taxon>
    </lineage>
</organism>
<sequence>MIPFASQTSSLVSHPELSALELAQALAERLAIAPQDWHRLKGNRQAQAGQELAAALVYLLKDNPQEALTHVQQAEGWLNRSLSAPPCPTHGDRSKKA</sequence>
<evidence type="ECO:0000313" key="1">
    <source>
        <dbReference type="EMBL" id="MBE9254201.1"/>
    </source>
</evidence>
<dbReference type="RefSeq" id="WP_194019851.1">
    <property type="nucleotide sequence ID" value="NZ_JADEVV010000025.1"/>
</dbReference>
<dbReference type="EMBL" id="JADEVV010000025">
    <property type="protein sequence ID" value="MBE9254201.1"/>
    <property type="molecule type" value="Genomic_DNA"/>
</dbReference>
<dbReference type="InterPro" id="IPR045511">
    <property type="entry name" value="DUF6439"/>
</dbReference>
<reference evidence="1 2" key="1">
    <citation type="submission" date="2020-10" db="EMBL/GenBank/DDBJ databases">
        <authorList>
            <person name="Castelo-Branco R."/>
            <person name="Eusebio N."/>
            <person name="Adriana R."/>
            <person name="Vieira A."/>
            <person name="Brugerolle De Fraissinette N."/>
            <person name="Rezende De Castro R."/>
            <person name="Schneider M.P."/>
            <person name="Vasconcelos V."/>
            <person name="Leao P.N."/>
        </authorList>
    </citation>
    <scope>NUCLEOTIDE SEQUENCE [LARGE SCALE GENOMIC DNA]</scope>
    <source>
        <strain evidence="1 2">LEGE 00031</strain>
    </source>
</reference>
<gene>
    <name evidence="1" type="ORF">IQ217_10175</name>
</gene>
<dbReference type="Pfam" id="PF20035">
    <property type="entry name" value="DUF6439"/>
    <property type="match status" value="1"/>
</dbReference>
<protein>
    <submittedName>
        <fullName evidence="1">Uncharacterized protein</fullName>
    </submittedName>
</protein>
<name>A0ABR9VT40_9SYNC</name>
<comment type="caution">
    <text evidence="1">The sequence shown here is derived from an EMBL/GenBank/DDBJ whole genome shotgun (WGS) entry which is preliminary data.</text>
</comment>
<dbReference type="Proteomes" id="UP000658720">
    <property type="component" value="Unassembled WGS sequence"/>
</dbReference>
<evidence type="ECO:0000313" key="2">
    <source>
        <dbReference type="Proteomes" id="UP000658720"/>
    </source>
</evidence>
<proteinExistence type="predicted"/>
<keyword evidence="2" id="KW-1185">Reference proteome</keyword>